<dbReference type="PANTHER" id="PTHR11941">
    <property type="entry name" value="ENOYL-COA HYDRATASE-RELATED"/>
    <property type="match status" value="1"/>
</dbReference>
<dbReference type="EMBL" id="CP111019">
    <property type="protein sequence ID" value="WAR11647.1"/>
    <property type="molecule type" value="Genomic_DNA"/>
</dbReference>
<keyword evidence="2" id="KW-1185">Reference proteome</keyword>
<reference evidence="1" key="1">
    <citation type="submission" date="2022-11" db="EMBL/GenBank/DDBJ databases">
        <title>Centuries of genome instability and evolution in soft-shell clam transmissible cancer (bioRxiv).</title>
        <authorList>
            <person name="Hart S.F.M."/>
            <person name="Yonemitsu M.A."/>
            <person name="Giersch R.M."/>
            <person name="Beal B.F."/>
            <person name="Arriagada G."/>
            <person name="Davis B.W."/>
            <person name="Ostrander E.A."/>
            <person name="Goff S.P."/>
            <person name="Metzger M.J."/>
        </authorList>
    </citation>
    <scope>NUCLEOTIDE SEQUENCE</scope>
    <source>
        <strain evidence="1">MELC-2E11</strain>
        <tissue evidence="1">Siphon/mantle</tissue>
    </source>
</reference>
<dbReference type="InterPro" id="IPR029045">
    <property type="entry name" value="ClpP/crotonase-like_dom_sf"/>
</dbReference>
<accession>A0ABY7ENR3</accession>
<name>A0ABY7ENR3_MYAAR</name>
<dbReference type="Proteomes" id="UP001164746">
    <property type="component" value="Chromosome 8"/>
</dbReference>
<dbReference type="CDD" id="cd06558">
    <property type="entry name" value="crotonase-like"/>
    <property type="match status" value="1"/>
</dbReference>
<protein>
    <submittedName>
        <fullName evidence="1">ECI3-like protein</fullName>
    </submittedName>
</protein>
<proteinExistence type="predicted"/>
<organism evidence="1 2">
    <name type="scientific">Mya arenaria</name>
    <name type="common">Soft-shell clam</name>
    <dbReference type="NCBI Taxonomy" id="6604"/>
    <lineage>
        <taxon>Eukaryota</taxon>
        <taxon>Metazoa</taxon>
        <taxon>Spiralia</taxon>
        <taxon>Lophotrochozoa</taxon>
        <taxon>Mollusca</taxon>
        <taxon>Bivalvia</taxon>
        <taxon>Autobranchia</taxon>
        <taxon>Heteroconchia</taxon>
        <taxon>Euheterodonta</taxon>
        <taxon>Imparidentia</taxon>
        <taxon>Neoheterodontei</taxon>
        <taxon>Myida</taxon>
        <taxon>Myoidea</taxon>
        <taxon>Myidae</taxon>
        <taxon>Mya</taxon>
    </lineage>
</organism>
<sequence length="125" mass="13917">MGHAFGAGAFLALACDYRLMRQDRGWLCWPETAIGLPFGDFLLQLSRTKIPPGQSQRDAILYSKRLDGPEAKRLQLADGLVEETKMAAEAKSLILGALGRNRLSRDVLHNTKKDIYGKELDMSKL</sequence>
<dbReference type="SUPFAM" id="SSF52096">
    <property type="entry name" value="ClpP/crotonase"/>
    <property type="match status" value="1"/>
</dbReference>
<evidence type="ECO:0000313" key="2">
    <source>
        <dbReference type="Proteomes" id="UP001164746"/>
    </source>
</evidence>
<dbReference type="PANTHER" id="PTHR11941:SF75">
    <property type="entry name" value="ENOYL-COA HYDRATASE_ISOMERASE FAMILY PROTEIN"/>
    <property type="match status" value="1"/>
</dbReference>
<gene>
    <name evidence="1" type="ORF">MAR_025827</name>
</gene>
<evidence type="ECO:0000313" key="1">
    <source>
        <dbReference type="EMBL" id="WAR11647.1"/>
    </source>
</evidence>
<dbReference type="Gene3D" id="3.90.226.10">
    <property type="entry name" value="2-enoyl-CoA Hydratase, Chain A, domain 1"/>
    <property type="match status" value="1"/>
</dbReference>